<sequence length="91" mass="10470">RSARQMADILWGYSSDTVIANYVRSWFHRFHSGVPVVENVDKFTEKIKSDRHGATPVNTKNIMDRISICEALAKRNEIDLFLKRMGTGDEK</sequence>
<dbReference type="EMBL" id="BMAO01034537">
    <property type="protein sequence ID" value="GFQ97289.1"/>
    <property type="molecule type" value="Genomic_DNA"/>
</dbReference>
<name>A0A8X6G9H2_TRICU</name>
<keyword evidence="2" id="KW-1185">Reference proteome</keyword>
<evidence type="ECO:0000313" key="2">
    <source>
        <dbReference type="Proteomes" id="UP000887116"/>
    </source>
</evidence>
<proteinExistence type="predicted"/>
<dbReference type="AlphaFoldDB" id="A0A8X6G9H2"/>
<dbReference type="Proteomes" id="UP000887116">
    <property type="component" value="Unassembled WGS sequence"/>
</dbReference>
<feature type="non-terminal residue" evidence="1">
    <location>
        <position position="1"/>
    </location>
</feature>
<accession>A0A8X6G9H2</accession>
<protein>
    <recommendedName>
        <fullName evidence="3">Mos1 transposase HTH domain-containing protein</fullName>
    </recommendedName>
</protein>
<reference evidence="1" key="1">
    <citation type="submission" date="2020-07" db="EMBL/GenBank/DDBJ databases">
        <title>Multicomponent nature underlies the extraordinary mechanical properties of spider dragline silk.</title>
        <authorList>
            <person name="Kono N."/>
            <person name="Nakamura H."/>
            <person name="Mori M."/>
            <person name="Yoshida Y."/>
            <person name="Ohtoshi R."/>
            <person name="Malay A.D."/>
            <person name="Moran D.A.P."/>
            <person name="Tomita M."/>
            <person name="Numata K."/>
            <person name="Arakawa K."/>
        </authorList>
    </citation>
    <scope>NUCLEOTIDE SEQUENCE</scope>
</reference>
<gene>
    <name evidence="1" type="ORF">TNCT_84271</name>
</gene>
<organism evidence="1 2">
    <name type="scientific">Trichonephila clavata</name>
    <name type="common">Joro spider</name>
    <name type="synonym">Nephila clavata</name>
    <dbReference type="NCBI Taxonomy" id="2740835"/>
    <lineage>
        <taxon>Eukaryota</taxon>
        <taxon>Metazoa</taxon>
        <taxon>Ecdysozoa</taxon>
        <taxon>Arthropoda</taxon>
        <taxon>Chelicerata</taxon>
        <taxon>Arachnida</taxon>
        <taxon>Araneae</taxon>
        <taxon>Araneomorphae</taxon>
        <taxon>Entelegynae</taxon>
        <taxon>Araneoidea</taxon>
        <taxon>Nephilidae</taxon>
        <taxon>Trichonephila</taxon>
    </lineage>
</organism>
<dbReference type="OrthoDB" id="7551951at2759"/>
<evidence type="ECO:0008006" key="3">
    <source>
        <dbReference type="Google" id="ProtNLM"/>
    </source>
</evidence>
<evidence type="ECO:0000313" key="1">
    <source>
        <dbReference type="EMBL" id="GFQ97289.1"/>
    </source>
</evidence>
<comment type="caution">
    <text evidence="1">The sequence shown here is derived from an EMBL/GenBank/DDBJ whole genome shotgun (WGS) entry which is preliminary data.</text>
</comment>